<name>A0A4D6NGI0_VIGUN</name>
<dbReference type="EMBL" id="CP039354">
    <property type="protein sequence ID" value="QCE11285.1"/>
    <property type="molecule type" value="Genomic_DNA"/>
</dbReference>
<protein>
    <recommendedName>
        <fullName evidence="4">Secreted protein</fullName>
    </recommendedName>
</protein>
<feature type="chain" id="PRO_5020027509" description="Secreted protein" evidence="1">
    <location>
        <begin position="19"/>
        <end position="130"/>
    </location>
</feature>
<dbReference type="AlphaFoldDB" id="A0A4D6NGI0"/>
<keyword evidence="1" id="KW-0732">Signal</keyword>
<feature type="signal peptide" evidence="1">
    <location>
        <begin position="1"/>
        <end position="18"/>
    </location>
</feature>
<keyword evidence="3" id="KW-1185">Reference proteome</keyword>
<evidence type="ECO:0000313" key="2">
    <source>
        <dbReference type="EMBL" id="QCE11285.1"/>
    </source>
</evidence>
<gene>
    <name evidence="2" type="ORF">DEO72_LG10g2518</name>
</gene>
<dbReference type="Proteomes" id="UP000501690">
    <property type="component" value="Linkage Group LG10"/>
</dbReference>
<evidence type="ECO:0000256" key="1">
    <source>
        <dbReference type="SAM" id="SignalP"/>
    </source>
</evidence>
<organism evidence="2 3">
    <name type="scientific">Vigna unguiculata</name>
    <name type="common">Cowpea</name>
    <dbReference type="NCBI Taxonomy" id="3917"/>
    <lineage>
        <taxon>Eukaryota</taxon>
        <taxon>Viridiplantae</taxon>
        <taxon>Streptophyta</taxon>
        <taxon>Embryophyta</taxon>
        <taxon>Tracheophyta</taxon>
        <taxon>Spermatophyta</taxon>
        <taxon>Magnoliopsida</taxon>
        <taxon>eudicotyledons</taxon>
        <taxon>Gunneridae</taxon>
        <taxon>Pentapetalae</taxon>
        <taxon>rosids</taxon>
        <taxon>fabids</taxon>
        <taxon>Fabales</taxon>
        <taxon>Fabaceae</taxon>
        <taxon>Papilionoideae</taxon>
        <taxon>50 kb inversion clade</taxon>
        <taxon>NPAAA clade</taxon>
        <taxon>indigoferoid/millettioid clade</taxon>
        <taxon>Phaseoleae</taxon>
        <taxon>Vigna</taxon>
    </lineage>
</organism>
<evidence type="ECO:0008006" key="4">
    <source>
        <dbReference type="Google" id="ProtNLM"/>
    </source>
</evidence>
<sequence length="130" mass="14404">MVACAFWLVGAMASFTFCSRVTEPENTMVCKFVVAEPAAVVARIDDAVCCCHGRGVVLVRGSDSSSSIWCRFVSAVSDVRFDDGSHEWSWVMVFVEADEIDDWMGLPWLRREEEELAVCCRLVVAGEEVA</sequence>
<evidence type="ECO:0000313" key="3">
    <source>
        <dbReference type="Proteomes" id="UP000501690"/>
    </source>
</evidence>
<reference evidence="2 3" key="1">
    <citation type="submission" date="2019-04" db="EMBL/GenBank/DDBJ databases">
        <title>An improved genome assembly and genetic linkage map for asparagus bean, Vigna unguiculata ssp. sesquipedialis.</title>
        <authorList>
            <person name="Xia Q."/>
            <person name="Zhang R."/>
            <person name="Dong Y."/>
        </authorList>
    </citation>
    <scope>NUCLEOTIDE SEQUENCE [LARGE SCALE GENOMIC DNA]</scope>
    <source>
        <tissue evidence="2">Leaf</tissue>
    </source>
</reference>
<proteinExistence type="predicted"/>
<accession>A0A4D6NGI0</accession>